<dbReference type="PANTHER" id="PTHR21521:SF0">
    <property type="entry name" value="AMUN, ISOFORM A"/>
    <property type="match status" value="1"/>
</dbReference>
<protein>
    <submittedName>
        <fullName evidence="2">Uncharacterized protein</fullName>
    </submittedName>
</protein>
<feature type="compositionally biased region" description="Basic and acidic residues" evidence="1">
    <location>
        <begin position="229"/>
        <end position="241"/>
    </location>
</feature>
<reference evidence="2 3" key="1">
    <citation type="submission" date="2016-05" db="EMBL/GenBank/DDBJ databases">
        <title>Comparative analysis of secretome profiles of manganese(II)-oxidizing ascomycete fungi.</title>
        <authorList>
            <consortium name="DOE Joint Genome Institute"/>
            <person name="Zeiner C.A."/>
            <person name="Purvine S.O."/>
            <person name="Zink E.M."/>
            <person name="Wu S."/>
            <person name="Pasa-Tolic L."/>
            <person name="Chaput D.L."/>
            <person name="Haridas S."/>
            <person name="Grigoriev I.V."/>
            <person name="Santelli C.M."/>
            <person name="Hansel C.M."/>
        </authorList>
    </citation>
    <scope>NUCLEOTIDE SEQUENCE [LARGE SCALE GENOMIC DNA]</scope>
    <source>
        <strain evidence="2 3">AP3s5-JAC2a</strain>
    </source>
</reference>
<gene>
    <name evidence="2" type="ORF">CC84DRAFT_1089392</name>
</gene>
<proteinExistence type="predicted"/>
<dbReference type="GeneID" id="28757789"/>
<accession>A0A177CKU3</accession>
<dbReference type="PANTHER" id="PTHR21521">
    <property type="entry name" value="AMUN, ISOFORM A"/>
    <property type="match status" value="1"/>
</dbReference>
<evidence type="ECO:0000313" key="3">
    <source>
        <dbReference type="Proteomes" id="UP000077069"/>
    </source>
</evidence>
<dbReference type="AlphaFoldDB" id="A0A177CKU3"/>
<dbReference type="Proteomes" id="UP000077069">
    <property type="component" value="Unassembled WGS sequence"/>
</dbReference>
<evidence type="ECO:0000313" key="2">
    <source>
        <dbReference type="EMBL" id="OAG07470.1"/>
    </source>
</evidence>
<keyword evidence="3" id="KW-1185">Reference proteome</keyword>
<dbReference type="STRING" id="1460663.A0A177CKU3"/>
<evidence type="ECO:0000256" key="1">
    <source>
        <dbReference type="SAM" id="MobiDB-lite"/>
    </source>
</evidence>
<dbReference type="OrthoDB" id="8249012at2759"/>
<dbReference type="RefSeq" id="XP_018037835.1">
    <property type="nucleotide sequence ID" value="XM_018174303.1"/>
</dbReference>
<name>A0A177CKU3_9PLEO</name>
<sequence>MAPAEQPLKYTQISRETFNAILSHYSSIVPEKLRELDVLRYETIPAAVISRAKEGGAELTKDEVVKLVEWKLKHGTFRPTLLSLVQANPAPSIANTTRTAFSSSPSSPNTTAQLKPLTSLRGIGPATASLLLSVAYPSTHPFFSDELYRWLAWDAPSSGGSGGRGWKRGIKYNVKEYAEVVERFGELRGRLGVRGVDAERVAWVLGRRGVDLNEDGEVWVKELGDEGAVENRDAAESNENRKKAKTGVKRKAGGTEAPVEGVRRSSRRKAAP</sequence>
<dbReference type="EMBL" id="KV441551">
    <property type="protein sequence ID" value="OAG07470.1"/>
    <property type="molecule type" value="Genomic_DNA"/>
</dbReference>
<dbReference type="InParanoid" id="A0A177CKU3"/>
<feature type="region of interest" description="Disordered" evidence="1">
    <location>
        <begin position="229"/>
        <end position="272"/>
    </location>
</feature>
<organism evidence="2 3">
    <name type="scientific">Paraphaeosphaeria sporulosa</name>
    <dbReference type="NCBI Taxonomy" id="1460663"/>
    <lineage>
        <taxon>Eukaryota</taxon>
        <taxon>Fungi</taxon>
        <taxon>Dikarya</taxon>
        <taxon>Ascomycota</taxon>
        <taxon>Pezizomycotina</taxon>
        <taxon>Dothideomycetes</taxon>
        <taxon>Pleosporomycetidae</taxon>
        <taxon>Pleosporales</taxon>
        <taxon>Massarineae</taxon>
        <taxon>Didymosphaeriaceae</taxon>
        <taxon>Paraphaeosphaeria</taxon>
    </lineage>
</organism>
<feature type="compositionally biased region" description="Basic residues" evidence="1">
    <location>
        <begin position="242"/>
        <end position="252"/>
    </location>
</feature>